<dbReference type="Proteomes" id="UP000273675">
    <property type="component" value="Unassembled WGS sequence"/>
</dbReference>
<evidence type="ECO:0000313" key="2">
    <source>
        <dbReference type="EMBL" id="RKQ96777.1"/>
    </source>
</evidence>
<protein>
    <recommendedName>
        <fullName evidence="4">DUF2975 family protein</fullName>
    </recommendedName>
</protein>
<evidence type="ECO:0000256" key="1">
    <source>
        <dbReference type="SAM" id="Phobius"/>
    </source>
</evidence>
<feature type="transmembrane region" description="Helical" evidence="1">
    <location>
        <begin position="20"/>
        <end position="46"/>
    </location>
</feature>
<feature type="transmembrane region" description="Helical" evidence="1">
    <location>
        <begin position="66"/>
        <end position="85"/>
    </location>
</feature>
<evidence type="ECO:0008006" key="4">
    <source>
        <dbReference type="Google" id="ProtNLM"/>
    </source>
</evidence>
<dbReference type="EMBL" id="RBIM01000004">
    <property type="protein sequence ID" value="RKQ96777.1"/>
    <property type="molecule type" value="Genomic_DNA"/>
</dbReference>
<comment type="caution">
    <text evidence="2">The sequence shown here is derived from an EMBL/GenBank/DDBJ whole genome shotgun (WGS) entry which is preliminary data.</text>
</comment>
<reference evidence="2 3" key="1">
    <citation type="submission" date="2018-10" db="EMBL/GenBank/DDBJ databases">
        <title>Genomic Encyclopedia of Type Strains, Phase IV (KMG-IV): sequencing the most valuable type-strain genomes for metagenomic binning, comparative biology and taxonomic classification.</title>
        <authorList>
            <person name="Goeker M."/>
        </authorList>
    </citation>
    <scope>NUCLEOTIDE SEQUENCE [LARGE SCALE GENOMIC DNA]</scope>
    <source>
        <strain evidence="2 3">DSM 4734</strain>
    </source>
</reference>
<dbReference type="InterPro" id="IPR021354">
    <property type="entry name" value="DUF2975"/>
</dbReference>
<dbReference type="AlphaFoldDB" id="A0A495D4D6"/>
<sequence length="184" mass="19993">MKALGSGSLASVLKVVLDVVWYLAWALLGFAALVLIATGATLLMDWLGYSPSFVTQFFETIRNHGWVYPIFVAEIVAFLVVIDRLRRIFSTLIAGDPFVPENAGHLRVIAIAIAAYQVLRHVTQGAVAMILTLLDTDNPVVGGLELAGVDGIDLGAWFAVVALLVLAEVFREGARMRQEQKLTI</sequence>
<keyword evidence="1" id="KW-0472">Membrane</keyword>
<name>A0A495D4D6_9PROT</name>
<accession>A0A495D4D6</accession>
<evidence type="ECO:0000313" key="3">
    <source>
        <dbReference type="Proteomes" id="UP000273675"/>
    </source>
</evidence>
<organism evidence="2 3">
    <name type="scientific">Maricaulis maris</name>
    <dbReference type="NCBI Taxonomy" id="74318"/>
    <lineage>
        <taxon>Bacteria</taxon>
        <taxon>Pseudomonadati</taxon>
        <taxon>Pseudomonadota</taxon>
        <taxon>Alphaproteobacteria</taxon>
        <taxon>Maricaulales</taxon>
        <taxon>Maricaulaceae</taxon>
        <taxon>Maricaulis</taxon>
    </lineage>
</organism>
<dbReference type="RefSeq" id="WP_075190227.1">
    <property type="nucleotide sequence ID" value="NZ_RBIM01000004.1"/>
</dbReference>
<gene>
    <name evidence="2" type="ORF">C7435_2111</name>
</gene>
<dbReference type="OrthoDB" id="7349915at2"/>
<proteinExistence type="predicted"/>
<dbReference type="Pfam" id="PF11188">
    <property type="entry name" value="DUF2975"/>
    <property type="match status" value="1"/>
</dbReference>
<keyword evidence="1" id="KW-1133">Transmembrane helix</keyword>
<keyword evidence="1" id="KW-0812">Transmembrane</keyword>